<dbReference type="InterPro" id="IPR055568">
    <property type="entry name" value="DUF7144"/>
</dbReference>
<keyword evidence="1" id="KW-0472">Membrane</keyword>
<feature type="transmembrane region" description="Helical" evidence="1">
    <location>
        <begin position="111"/>
        <end position="127"/>
    </location>
</feature>
<dbReference type="KEGG" id="pdx:Psed_5987"/>
<dbReference type="Pfam" id="PF23636">
    <property type="entry name" value="DUF7144"/>
    <property type="match status" value="1"/>
</dbReference>
<keyword evidence="4" id="KW-1185">Reference proteome</keyword>
<dbReference type="HOGENOM" id="CLU_118603_1_0_11"/>
<protein>
    <recommendedName>
        <fullName evidence="2">DUF7144 domain-containing protein</fullName>
    </recommendedName>
</protein>
<name>F4D242_PSEUX</name>
<feature type="transmembrane region" description="Helical" evidence="1">
    <location>
        <begin position="133"/>
        <end position="152"/>
    </location>
</feature>
<gene>
    <name evidence="3" type="ordered locus">Psed_5987</name>
</gene>
<dbReference type="eggNOG" id="ENOG5032TA6">
    <property type="taxonomic scope" value="Bacteria"/>
</dbReference>
<dbReference type="EMBL" id="CP002593">
    <property type="protein sequence ID" value="AEA28102.1"/>
    <property type="molecule type" value="Genomic_DNA"/>
</dbReference>
<evidence type="ECO:0000256" key="1">
    <source>
        <dbReference type="SAM" id="Phobius"/>
    </source>
</evidence>
<organism evidence="3 4">
    <name type="scientific">Pseudonocardia dioxanivorans (strain ATCC 55486 / DSM 44775 / JCM 13855 / CB1190)</name>
    <dbReference type="NCBI Taxonomy" id="675635"/>
    <lineage>
        <taxon>Bacteria</taxon>
        <taxon>Bacillati</taxon>
        <taxon>Actinomycetota</taxon>
        <taxon>Actinomycetes</taxon>
        <taxon>Pseudonocardiales</taxon>
        <taxon>Pseudonocardiaceae</taxon>
        <taxon>Pseudonocardia</taxon>
    </lineage>
</organism>
<feature type="transmembrane region" description="Helical" evidence="1">
    <location>
        <begin position="84"/>
        <end position="104"/>
    </location>
</feature>
<dbReference type="AlphaFoldDB" id="F4D242"/>
<accession>F4D242</accession>
<evidence type="ECO:0000259" key="2">
    <source>
        <dbReference type="Pfam" id="PF23636"/>
    </source>
</evidence>
<feature type="transmembrane region" description="Helical" evidence="1">
    <location>
        <begin position="31"/>
        <end position="64"/>
    </location>
</feature>
<keyword evidence="1" id="KW-0812">Transmembrane</keyword>
<dbReference type="STRING" id="675635.Psed_5987"/>
<keyword evidence="1" id="KW-1133">Transmembrane helix</keyword>
<proteinExistence type="predicted"/>
<evidence type="ECO:0000313" key="4">
    <source>
        <dbReference type="Proteomes" id="UP000007809"/>
    </source>
</evidence>
<dbReference type="Proteomes" id="UP000007809">
    <property type="component" value="Chromosome"/>
</dbReference>
<feature type="domain" description="DUF7144" evidence="2">
    <location>
        <begin position="41"/>
        <end position="152"/>
    </location>
</feature>
<sequence length="157" mass="16577">MTAVGTGDHHVSTVFVKGVVMTTRTTPHRSAAAAAATTTMALFAAVLMMLAGLLGVLVGIVAIMRDEIYVRTPDYLYTLDVSTWGWIHLVLAVVLGAAGVGVLWGATWARVVGIVAAGINLIAHFAFLPYFPVWAIVIIALDVLVIWALAGYRGDTA</sequence>
<evidence type="ECO:0000313" key="3">
    <source>
        <dbReference type="EMBL" id="AEA28102.1"/>
    </source>
</evidence>
<reference evidence="3 4" key="1">
    <citation type="journal article" date="2011" name="J. Bacteriol.">
        <title>Genome sequence of the 1,4-dioxane-degrading Pseudonocardia dioxanivorans strain CB1190.</title>
        <authorList>
            <person name="Sales C.M."/>
            <person name="Mahendra S."/>
            <person name="Grostern A."/>
            <person name="Parales R.E."/>
            <person name="Goodwin L.A."/>
            <person name="Woyke T."/>
            <person name="Nolan M."/>
            <person name="Lapidus A."/>
            <person name="Chertkov O."/>
            <person name="Ovchinnikova G."/>
            <person name="Sczyrba A."/>
            <person name="Alvarez-Cohen L."/>
        </authorList>
    </citation>
    <scope>NUCLEOTIDE SEQUENCE [LARGE SCALE GENOMIC DNA]</scope>
    <source>
        <strain evidence="4">ATCC 55486 / DSM 44775 / JCM 13855 / CB1190</strain>
    </source>
</reference>